<dbReference type="EMBL" id="CP036267">
    <property type="protein sequence ID" value="QDT35564.1"/>
    <property type="molecule type" value="Genomic_DNA"/>
</dbReference>
<dbReference type="PRINTS" id="PR00153">
    <property type="entry name" value="CSAPPISMRASE"/>
</dbReference>
<dbReference type="InterPro" id="IPR029000">
    <property type="entry name" value="Cyclophilin-like_dom_sf"/>
</dbReference>
<dbReference type="EC" id="5.2.1.8" evidence="3"/>
<dbReference type="KEGG" id="tpol:Mal48_48420"/>
<keyword evidence="2 3" id="KW-0413">Isomerase</keyword>
<dbReference type="RefSeq" id="WP_231739799.1">
    <property type="nucleotide sequence ID" value="NZ_CP036267.1"/>
</dbReference>
<dbReference type="GO" id="GO:0003755">
    <property type="term" value="F:peptidyl-prolyl cis-trans isomerase activity"/>
    <property type="evidence" value="ECO:0007669"/>
    <property type="project" value="UniProtKB-UniRule"/>
</dbReference>
<evidence type="ECO:0000259" key="4">
    <source>
        <dbReference type="PROSITE" id="PS50072"/>
    </source>
</evidence>
<dbReference type="Proteomes" id="UP000315724">
    <property type="component" value="Chromosome"/>
</dbReference>
<evidence type="ECO:0000313" key="6">
    <source>
        <dbReference type="Proteomes" id="UP000315724"/>
    </source>
</evidence>
<sequence length="174" mass="19135">MYQVKFETSKGDFTVEVHPEWAPLGAAQFKEIVEDGVFNEARFFRVIEGFMVQFGIAGDPAVSAKWRNKQIKDDPTTQSNTRGMITFATAGPNTRTSQVFINFGDNSFLDNQGFAPFGKVTEGMEVVDALYAGYGEGAPQGRGPGQGQVQSKGNEYLKADFPELDYIKQATVVE</sequence>
<dbReference type="InterPro" id="IPR002130">
    <property type="entry name" value="Cyclophilin-type_PPIase_dom"/>
</dbReference>
<comment type="catalytic activity">
    <reaction evidence="3">
        <text>[protein]-peptidylproline (omega=180) = [protein]-peptidylproline (omega=0)</text>
        <dbReference type="Rhea" id="RHEA:16237"/>
        <dbReference type="Rhea" id="RHEA-COMP:10747"/>
        <dbReference type="Rhea" id="RHEA-COMP:10748"/>
        <dbReference type="ChEBI" id="CHEBI:83833"/>
        <dbReference type="ChEBI" id="CHEBI:83834"/>
        <dbReference type="EC" id="5.2.1.8"/>
    </reaction>
</comment>
<feature type="domain" description="PPIase cyclophilin-type" evidence="4">
    <location>
        <begin position="1"/>
        <end position="130"/>
    </location>
</feature>
<dbReference type="Pfam" id="PF00160">
    <property type="entry name" value="Pro_isomerase"/>
    <property type="match status" value="1"/>
</dbReference>
<dbReference type="AlphaFoldDB" id="A0A517QVD7"/>
<gene>
    <name evidence="5" type="primary">ppiA</name>
    <name evidence="5" type="ORF">Mal48_48420</name>
</gene>
<reference evidence="5 6" key="1">
    <citation type="submission" date="2019-02" db="EMBL/GenBank/DDBJ databases">
        <title>Deep-cultivation of Planctomycetes and their phenomic and genomic characterization uncovers novel biology.</title>
        <authorList>
            <person name="Wiegand S."/>
            <person name="Jogler M."/>
            <person name="Boedeker C."/>
            <person name="Pinto D."/>
            <person name="Vollmers J."/>
            <person name="Rivas-Marin E."/>
            <person name="Kohn T."/>
            <person name="Peeters S.H."/>
            <person name="Heuer A."/>
            <person name="Rast P."/>
            <person name="Oberbeckmann S."/>
            <person name="Bunk B."/>
            <person name="Jeske O."/>
            <person name="Meyerdierks A."/>
            <person name="Storesund J.E."/>
            <person name="Kallscheuer N."/>
            <person name="Luecker S."/>
            <person name="Lage O.M."/>
            <person name="Pohl T."/>
            <person name="Merkel B.J."/>
            <person name="Hornburger P."/>
            <person name="Mueller R.-W."/>
            <person name="Bruemmer F."/>
            <person name="Labrenz M."/>
            <person name="Spormann A.M."/>
            <person name="Op den Camp H."/>
            <person name="Overmann J."/>
            <person name="Amann R."/>
            <person name="Jetten M.S.M."/>
            <person name="Mascher T."/>
            <person name="Medema M.H."/>
            <person name="Devos D.P."/>
            <person name="Kaster A.-K."/>
            <person name="Ovreas L."/>
            <person name="Rohde M."/>
            <person name="Galperin M.Y."/>
            <person name="Jogler C."/>
        </authorList>
    </citation>
    <scope>NUCLEOTIDE SEQUENCE [LARGE SCALE GENOMIC DNA]</scope>
    <source>
        <strain evidence="5 6">Mal48</strain>
    </source>
</reference>
<accession>A0A517QVD7</accession>
<dbReference type="PROSITE" id="PS50072">
    <property type="entry name" value="CSA_PPIASE_2"/>
    <property type="match status" value="1"/>
</dbReference>
<comment type="similarity">
    <text evidence="3">Belongs to the cyclophilin-type PPIase family.</text>
</comment>
<dbReference type="Gene3D" id="2.40.100.10">
    <property type="entry name" value="Cyclophilin-like"/>
    <property type="match status" value="1"/>
</dbReference>
<keyword evidence="6" id="KW-1185">Reference proteome</keyword>
<evidence type="ECO:0000313" key="5">
    <source>
        <dbReference type="EMBL" id="QDT35564.1"/>
    </source>
</evidence>
<dbReference type="SUPFAM" id="SSF50891">
    <property type="entry name" value="Cyclophilin-like"/>
    <property type="match status" value="1"/>
</dbReference>
<organism evidence="5 6">
    <name type="scientific">Thalassoglobus polymorphus</name>
    <dbReference type="NCBI Taxonomy" id="2527994"/>
    <lineage>
        <taxon>Bacteria</taxon>
        <taxon>Pseudomonadati</taxon>
        <taxon>Planctomycetota</taxon>
        <taxon>Planctomycetia</taxon>
        <taxon>Planctomycetales</taxon>
        <taxon>Planctomycetaceae</taxon>
        <taxon>Thalassoglobus</taxon>
    </lineage>
</organism>
<evidence type="ECO:0000256" key="3">
    <source>
        <dbReference type="RuleBase" id="RU363019"/>
    </source>
</evidence>
<dbReference type="InterPro" id="IPR044665">
    <property type="entry name" value="E_coli_cyclophilin_A-like"/>
</dbReference>
<protein>
    <recommendedName>
        <fullName evidence="3">Peptidyl-prolyl cis-trans isomerase</fullName>
        <shortName evidence="3">PPIase</shortName>
        <ecNumber evidence="3">5.2.1.8</ecNumber>
    </recommendedName>
</protein>
<name>A0A517QVD7_9PLAN</name>
<comment type="function">
    <text evidence="3">PPIases accelerate the folding of proteins. It catalyzes the cis-trans isomerization of proline imidic peptide bonds in oligopeptides.</text>
</comment>
<dbReference type="PANTHER" id="PTHR43246">
    <property type="entry name" value="PEPTIDYL-PROLYL CIS-TRANS ISOMERASE CYP38, CHLOROPLASTIC"/>
    <property type="match status" value="1"/>
</dbReference>
<evidence type="ECO:0000256" key="1">
    <source>
        <dbReference type="ARBA" id="ARBA00023110"/>
    </source>
</evidence>
<proteinExistence type="inferred from homology"/>
<evidence type="ECO:0000256" key="2">
    <source>
        <dbReference type="ARBA" id="ARBA00023235"/>
    </source>
</evidence>
<keyword evidence="1 3" id="KW-0697">Rotamase</keyword>